<keyword evidence="8" id="KW-0915">Sodium</keyword>
<dbReference type="GO" id="GO:0089718">
    <property type="term" value="P:amino acid import across plasma membrane"/>
    <property type="evidence" value="ECO:0007669"/>
    <property type="project" value="TreeGrafter"/>
</dbReference>
<reference evidence="11 12" key="1">
    <citation type="journal article" date="2023" name="Arcadia Sci">
        <title>De novo assembly of a long-read Amblyomma americanum tick genome.</title>
        <authorList>
            <person name="Chou S."/>
            <person name="Poskanzer K.E."/>
            <person name="Rollins M."/>
            <person name="Thuy-Boun P.S."/>
        </authorList>
    </citation>
    <scope>NUCLEOTIDE SEQUENCE [LARGE SCALE GENOMIC DNA]</scope>
    <source>
        <strain evidence="11">F_SG_1</strain>
        <tissue evidence="11">Salivary glands</tissue>
    </source>
</reference>
<organism evidence="11 12">
    <name type="scientific">Amblyomma americanum</name>
    <name type="common">Lone star tick</name>
    <dbReference type="NCBI Taxonomy" id="6943"/>
    <lineage>
        <taxon>Eukaryota</taxon>
        <taxon>Metazoa</taxon>
        <taxon>Ecdysozoa</taxon>
        <taxon>Arthropoda</taxon>
        <taxon>Chelicerata</taxon>
        <taxon>Arachnida</taxon>
        <taxon>Acari</taxon>
        <taxon>Parasitiformes</taxon>
        <taxon>Ixodida</taxon>
        <taxon>Ixodoidea</taxon>
        <taxon>Ixodidae</taxon>
        <taxon>Amblyomminae</taxon>
        <taxon>Amblyomma</taxon>
    </lineage>
</organism>
<keyword evidence="12" id="KW-1185">Reference proteome</keyword>
<dbReference type="GO" id="GO:0005886">
    <property type="term" value="C:plasma membrane"/>
    <property type="evidence" value="ECO:0007669"/>
    <property type="project" value="TreeGrafter"/>
</dbReference>
<feature type="transmembrane region" description="Helical" evidence="10">
    <location>
        <begin position="77"/>
        <end position="101"/>
    </location>
</feature>
<evidence type="ECO:0000256" key="1">
    <source>
        <dbReference type="ARBA" id="ARBA00004141"/>
    </source>
</evidence>
<dbReference type="InterPro" id="IPR037272">
    <property type="entry name" value="SNS_sf"/>
</dbReference>
<evidence type="ECO:0008006" key="13">
    <source>
        <dbReference type="Google" id="ProtNLM"/>
    </source>
</evidence>
<dbReference type="GO" id="GO:0015187">
    <property type="term" value="F:glycine transmembrane transporter activity"/>
    <property type="evidence" value="ECO:0007669"/>
    <property type="project" value="TreeGrafter"/>
</dbReference>
<comment type="similarity">
    <text evidence="2">Belongs to the sodium:neurotransmitter symporter (SNF) (TC 2.A.22) family.</text>
</comment>
<dbReference type="Proteomes" id="UP001321473">
    <property type="component" value="Unassembled WGS sequence"/>
</dbReference>
<evidence type="ECO:0000256" key="3">
    <source>
        <dbReference type="ARBA" id="ARBA00022448"/>
    </source>
</evidence>
<evidence type="ECO:0000256" key="10">
    <source>
        <dbReference type="SAM" id="Phobius"/>
    </source>
</evidence>
<keyword evidence="5" id="KW-0769">Symport</keyword>
<gene>
    <name evidence="11" type="ORF">V5799_014925</name>
</gene>
<feature type="transmembrane region" description="Helical" evidence="10">
    <location>
        <begin position="48"/>
        <end position="65"/>
    </location>
</feature>
<keyword evidence="6 10" id="KW-1133">Transmembrane helix</keyword>
<sequence>MAAVEAQRFAAPPKAPEAGEGDQEDNEGDAKAAAAAARETRATWGTQAQLFLACLGLSMGLANFWRIPTLLYDNGGIAFLVPYVLFSLTVAKPVLFMELFLGQFSSQGSVGIWRCVPIGKGIGLCMCIVSVLMSVYFMCFMAHAMMFAWNSLTTELPWAVCSDRWGADAGCYIPRPGVVSTPVLHS</sequence>
<evidence type="ECO:0000256" key="4">
    <source>
        <dbReference type="ARBA" id="ARBA00022692"/>
    </source>
</evidence>
<dbReference type="GO" id="GO:0015179">
    <property type="term" value="F:L-amino acid transmembrane transporter activity"/>
    <property type="evidence" value="ECO:0007669"/>
    <property type="project" value="TreeGrafter"/>
</dbReference>
<accession>A0AAQ4E1M8</accession>
<evidence type="ECO:0000256" key="9">
    <source>
        <dbReference type="SAM" id="MobiDB-lite"/>
    </source>
</evidence>
<dbReference type="EMBL" id="JARKHS020023683">
    <property type="protein sequence ID" value="KAK8768618.1"/>
    <property type="molecule type" value="Genomic_DNA"/>
</dbReference>
<proteinExistence type="inferred from homology"/>
<keyword evidence="4 10" id="KW-0812">Transmembrane</keyword>
<feature type="transmembrane region" description="Helical" evidence="10">
    <location>
        <begin position="122"/>
        <end position="149"/>
    </location>
</feature>
<dbReference type="PROSITE" id="PS50267">
    <property type="entry name" value="NA_NEUROTRAN_SYMP_3"/>
    <property type="match status" value="1"/>
</dbReference>
<keyword evidence="7 10" id="KW-0472">Membrane</keyword>
<evidence type="ECO:0000256" key="5">
    <source>
        <dbReference type="ARBA" id="ARBA00022847"/>
    </source>
</evidence>
<evidence type="ECO:0000313" key="12">
    <source>
        <dbReference type="Proteomes" id="UP001321473"/>
    </source>
</evidence>
<dbReference type="GO" id="GO:0046872">
    <property type="term" value="F:metal ion binding"/>
    <property type="evidence" value="ECO:0007669"/>
    <property type="project" value="UniProtKB-KW"/>
</dbReference>
<dbReference type="PANTHER" id="PTHR11616">
    <property type="entry name" value="SODIUM/CHLORIDE DEPENDENT TRANSPORTER"/>
    <property type="match status" value="1"/>
</dbReference>
<evidence type="ECO:0000256" key="2">
    <source>
        <dbReference type="ARBA" id="ARBA00006459"/>
    </source>
</evidence>
<protein>
    <recommendedName>
        <fullName evidence="13">Sodium-neurotransmitter symporter</fullName>
    </recommendedName>
</protein>
<comment type="subcellular location">
    <subcellularLocation>
        <location evidence="1">Membrane</location>
        <topology evidence="1">Multi-pass membrane protein</topology>
    </subcellularLocation>
</comment>
<dbReference type="Pfam" id="PF00209">
    <property type="entry name" value="SNF"/>
    <property type="match status" value="1"/>
</dbReference>
<dbReference type="GO" id="GO:0005283">
    <property type="term" value="F:amino acid:sodium symporter activity"/>
    <property type="evidence" value="ECO:0007669"/>
    <property type="project" value="TreeGrafter"/>
</dbReference>
<dbReference type="AlphaFoldDB" id="A0AAQ4E1M8"/>
<evidence type="ECO:0000256" key="8">
    <source>
        <dbReference type="PIRSR" id="PIRSR600175-1"/>
    </source>
</evidence>
<evidence type="ECO:0000256" key="7">
    <source>
        <dbReference type="ARBA" id="ARBA00023136"/>
    </source>
</evidence>
<evidence type="ECO:0000313" key="11">
    <source>
        <dbReference type="EMBL" id="KAK8768618.1"/>
    </source>
</evidence>
<feature type="region of interest" description="Disordered" evidence="9">
    <location>
        <begin position="1"/>
        <end position="32"/>
    </location>
</feature>
<dbReference type="InterPro" id="IPR000175">
    <property type="entry name" value="Na/ntran_symport"/>
</dbReference>
<name>A0AAQ4E1M8_AMBAM</name>
<evidence type="ECO:0000256" key="6">
    <source>
        <dbReference type="ARBA" id="ARBA00022989"/>
    </source>
</evidence>
<keyword evidence="8" id="KW-0479">Metal-binding</keyword>
<dbReference type="PANTHER" id="PTHR11616:SF236">
    <property type="entry name" value="TRANSPORTER"/>
    <property type="match status" value="1"/>
</dbReference>
<comment type="caution">
    <text evidence="11">The sequence shown here is derived from an EMBL/GenBank/DDBJ whole genome shotgun (WGS) entry which is preliminary data.</text>
</comment>
<dbReference type="SUPFAM" id="SSF161070">
    <property type="entry name" value="SNF-like"/>
    <property type="match status" value="1"/>
</dbReference>
<feature type="binding site" evidence="8">
    <location>
        <position position="56"/>
    </location>
    <ligand>
        <name>Na(+)</name>
        <dbReference type="ChEBI" id="CHEBI:29101"/>
        <label>1</label>
    </ligand>
</feature>
<keyword evidence="3" id="KW-0813">Transport</keyword>
<feature type="binding site" evidence="8">
    <location>
        <position position="63"/>
    </location>
    <ligand>
        <name>Na(+)</name>
        <dbReference type="ChEBI" id="CHEBI:29101"/>
        <label>1</label>
    </ligand>
</feature>
<dbReference type="PRINTS" id="PR00176">
    <property type="entry name" value="NANEUSMPORT"/>
</dbReference>